<gene>
    <name evidence="1" type="ORF">LCGC14_0873710</name>
</gene>
<dbReference type="EMBL" id="LAZR01002711">
    <property type="protein sequence ID" value="KKN26544.1"/>
    <property type="molecule type" value="Genomic_DNA"/>
</dbReference>
<protein>
    <submittedName>
        <fullName evidence="1">Uncharacterized protein</fullName>
    </submittedName>
</protein>
<proteinExistence type="predicted"/>
<comment type="caution">
    <text evidence="1">The sequence shown here is derived from an EMBL/GenBank/DDBJ whole genome shotgun (WGS) entry which is preliminary data.</text>
</comment>
<sequence>MRKKPAMSDQMSGLFQLDEDTLNAGGFACDVINMALHWGVLVPDIRLQAIADAWNIDVAVRSLPFIGQHDLRIYWPELAALLDALEGGKS</sequence>
<dbReference type="AlphaFoldDB" id="A0A0F9P8W3"/>
<name>A0A0F9P8W3_9ZZZZ</name>
<accession>A0A0F9P8W3</accession>
<evidence type="ECO:0000313" key="1">
    <source>
        <dbReference type="EMBL" id="KKN26544.1"/>
    </source>
</evidence>
<reference evidence="1" key="1">
    <citation type="journal article" date="2015" name="Nature">
        <title>Complex archaea that bridge the gap between prokaryotes and eukaryotes.</title>
        <authorList>
            <person name="Spang A."/>
            <person name="Saw J.H."/>
            <person name="Jorgensen S.L."/>
            <person name="Zaremba-Niedzwiedzka K."/>
            <person name="Martijn J."/>
            <person name="Lind A.E."/>
            <person name="van Eijk R."/>
            <person name="Schleper C."/>
            <person name="Guy L."/>
            <person name="Ettema T.J."/>
        </authorList>
    </citation>
    <scope>NUCLEOTIDE SEQUENCE</scope>
</reference>
<organism evidence="1">
    <name type="scientific">marine sediment metagenome</name>
    <dbReference type="NCBI Taxonomy" id="412755"/>
    <lineage>
        <taxon>unclassified sequences</taxon>
        <taxon>metagenomes</taxon>
        <taxon>ecological metagenomes</taxon>
    </lineage>
</organism>